<evidence type="ECO:0000256" key="3">
    <source>
        <dbReference type="ARBA" id="ARBA00022692"/>
    </source>
</evidence>
<evidence type="ECO:0000256" key="9">
    <source>
        <dbReference type="ARBA" id="ARBA00049940"/>
    </source>
</evidence>
<evidence type="ECO:0000256" key="6">
    <source>
        <dbReference type="ARBA" id="ARBA00023303"/>
    </source>
</evidence>
<dbReference type="Pfam" id="PF02537">
    <property type="entry name" value="CRCB"/>
    <property type="match status" value="1"/>
</dbReference>
<proteinExistence type="inferred from homology"/>
<evidence type="ECO:0000256" key="1">
    <source>
        <dbReference type="ARBA" id="ARBA00004651"/>
    </source>
</evidence>
<dbReference type="EMBL" id="BMOK01000003">
    <property type="protein sequence ID" value="GGL48393.1"/>
    <property type="molecule type" value="Genomic_DNA"/>
</dbReference>
<keyword evidence="2 10" id="KW-1003">Cell membrane</keyword>
<dbReference type="Proteomes" id="UP000654670">
    <property type="component" value="Unassembled WGS sequence"/>
</dbReference>
<evidence type="ECO:0000256" key="4">
    <source>
        <dbReference type="ARBA" id="ARBA00022989"/>
    </source>
</evidence>
<keyword evidence="12" id="KW-1185">Reference proteome</keyword>
<comment type="function">
    <text evidence="9 10">Fluoride-specific ion channel. Important for reducing fluoride concentration in the cell, thus reducing its toxicity.</text>
</comment>
<feature type="binding site" evidence="10">
    <location>
        <position position="84"/>
    </location>
    <ligand>
        <name>Na(+)</name>
        <dbReference type="ChEBI" id="CHEBI:29101"/>
        <note>structural</note>
    </ligand>
</feature>
<dbReference type="HAMAP" id="MF_00454">
    <property type="entry name" value="FluC"/>
    <property type="match status" value="1"/>
</dbReference>
<evidence type="ECO:0000256" key="10">
    <source>
        <dbReference type="HAMAP-Rule" id="MF_00454"/>
    </source>
</evidence>
<dbReference type="GO" id="GO:0046872">
    <property type="term" value="F:metal ion binding"/>
    <property type="evidence" value="ECO:0007669"/>
    <property type="project" value="UniProtKB-KW"/>
</dbReference>
<keyword evidence="6 10" id="KW-0407">Ion channel</keyword>
<evidence type="ECO:0000256" key="2">
    <source>
        <dbReference type="ARBA" id="ARBA00022475"/>
    </source>
</evidence>
<keyword evidence="10" id="KW-0479">Metal-binding</keyword>
<feature type="transmembrane region" description="Helical" evidence="10">
    <location>
        <begin position="106"/>
        <end position="130"/>
    </location>
</feature>
<evidence type="ECO:0000313" key="11">
    <source>
        <dbReference type="EMBL" id="GGL48393.1"/>
    </source>
</evidence>
<keyword evidence="10" id="KW-0813">Transport</keyword>
<reference evidence="11" key="2">
    <citation type="submission" date="2020-09" db="EMBL/GenBank/DDBJ databases">
        <authorList>
            <person name="Sun Q."/>
            <person name="Ohkuma M."/>
        </authorList>
    </citation>
    <scope>NUCLEOTIDE SEQUENCE</scope>
    <source>
        <strain evidence="11">JCM 15325</strain>
    </source>
</reference>
<dbReference type="PANTHER" id="PTHR28259">
    <property type="entry name" value="FLUORIDE EXPORT PROTEIN 1-RELATED"/>
    <property type="match status" value="1"/>
</dbReference>
<keyword evidence="4 10" id="KW-1133">Transmembrane helix</keyword>
<dbReference type="PANTHER" id="PTHR28259:SF1">
    <property type="entry name" value="FLUORIDE EXPORT PROTEIN 1-RELATED"/>
    <property type="match status" value="1"/>
</dbReference>
<feature type="binding site" evidence="10">
    <location>
        <position position="87"/>
    </location>
    <ligand>
        <name>Na(+)</name>
        <dbReference type="ChEBI" id="CHEBI:29101"/>
        <note>structural</note>
    </ligand>
</feature>
<evidence type="ECO:0000256" key="5">
    <source>
        <dbReference type="ARBA" id="ARBA00023136"/>
    </source>
</evidence>
<keyword evidence="10" id="KW-0406">Ion transport</keyword>
<keyword evidence="3 10" id="KW-0812">Transmembrane</keyword>
<evidence type="ECO:0000256" key="8">
    <source>
        <dbReference type="ARBA" id="ARBA00035585"/>
    </source>
</evidence>
<comment type="subcellular location">
    <subcellularLocation>
        <location evidence="1 10">Cell membrane</location>
        <topology evidence="1 10">Multi-pass membrane protein</topology>
    </subcellularLocation>
</comment>
<protein>
    <recommendedName>
        <fullName evidence="10">Fluoride-specific ion channel FluC</fullName>
    </recommendedName>
</protein>
<comment type="caution">
    <text evidence="11">The sequence shown here is derived from an EMBL/GenBank/DDBJ whole genome shotgun (WGS) entry which is preliminary data.</text>
</comment>
<feature type="transmembrane region" description="Helical" evidence="10">
    <location>
        <begin position="12"/>
        <end position="32"/>
    </location>
</feature>
<reference evidence="11" key="1">
    <citation type="journal article" date="2014" name="Int. J. Syst. Evol. Microbiol.">
        <title>Complete genome sequence of Corynebacterium casei LMG S-19264T (=DSM 44701T), isolated from a smear-ripened cheese.</title>
        <authorList>
            <consortium name="US DOE Joint Genome Institute (JGI-PGF)"/>
            <person name="Walter F."/>
            <person name="Albersmeier A."/>
            <person name="Kalinowski J."/>
            <person name="Ruckert C."/>
        </authorList>
    </citation>
    <scope>NUCLEOTIDE SEQUENCE</scope>
    <source>
        <strain evidence="11">JCM 15325</strain>
    </source>
</reference>
<name>A0A917S070_9BACL</name>
<keyword evidence="10" id="KW-0915">Sodium</keyword>
<evidence type="ECO:0000256" key="7">
    <source>
        <dbReference type="ARBA" id="ARBA00035120"/>
    </source>
</evidence>
<comment type="similarity">
    <text evidence="7 10">Belongs to the fluoride channel Fluc/FEX (TC 1.A.43) family.</text>
</comment>
<comment type="catalytic activity">
    <reaction evidence="8">
        <text>fluoride(in) = fluoride(out)</text>
        <dbReference type="Rhea" id="RHEA:76159"/>
        <dbReference type="ChEBI" id="CHEBI:17051"/>
    </reaction>
    <physiologicalReaction direction="left-to-right" evidence="8">
        <dbReference type="Rhea" id="RHEA:76160"/>
    </physiologicalReaction>
</comment>
<feature type="transmembrane region" description="Helical" evidence="10">
    <location>
        <begin position="74"/>
        <end position="94"/>
    </location>
</feature>
<dbReference type="GO" id="GO:0005886">
    <property type="term" value="C:plasma membrane"/>
    <property type="evidence" value="ECO:0007669"/>
    <property type="project" value="UniProtKB-SubCell"/>
</dbReference>
<dbReference type="GO" id="GO:0140114">
    <property type="term" value="P:cellular detoxification of fluoride"/>
    <property type="evidence" value="ECO:0007669"/>
    <property type="project" value="UniProtKB-UniRule"/>
</dbReference>
<keyword evidence="5 10" id="KW-0472">Membrane</keyword>
<sequence length="141" mass="15074">MTEKLNGEGRKKVNTLFVGVGGALGAVMRYLIDLAGNWIWPFSFPLATLVINLSGCFALGWLNGYVFKHLPVKFQAGIGAGIIGALTTFSTLSVDVVRMIESGDLGAALIDFLISSIGGLICSALGYQFGSGIEERKRMRK</sequence>
<evidence type="ECO:0000313" key="12">
    <source>
        <dbReference type="Proteomes" id="UP000654670"/>
    </source>
</evidence>
<dbReference type="AlphaFoldDB" id="A0A917S070"/>
<dbReference type="GO" id="GO:0062054">
    <property type="term" value="F:fluoride channel activity"/>
    <property type="evidence" value="ECO:0007669"/>
    <property type="project" value="UniProtKB-UniRule"/>
</dbReference>
<accession>A0A917S070</accession>
<dbReference type="RefSeq" id="WP_188802049.1">
    <property type="nucleotide sequence ID" value="NZ_BMOK01000003.1"/>
</dbReference>
<gene>
    <name evidence="11" type="primary">crcB1</name>
    <name evidence="10" type="synonym">crcB</name>
    <name evidence="10" type="synonym">fluC</name>
    <name evidence="11" type="ORF">GCM10007968_10760</name>
</gene>
<organism evidence="11 12">
    <name type="scientific">Sporolactobacillus putidus</name>
    <dbReference type="NCBI Taxonomy" id="492735"/>
    <lineage>
        <taxon>Bacteria</taxon>
        <taxon>Bacillati</taxon>
        <taxon>Bacillota</taxon>
        <taxon>Bacilli</taxon>
        <taxon>Bacillales</taxon>
        <taxon>Sporolactobacillaceae</taxon>
        <taxon>Sporolactobacillus</taxon>
    </lineage>
</organism>
<dbReference type="InterPro" id="IPR003691">
    <property type="entry name" value="FluC"/>
</dbReference>
<comment type="activity regulation">
    <text evidence="10">Na(+) is not transported, but it plays an essential structural role and its presence is essential for fluoride channel function.</text>
</comment>
<feature type="transmembrane region" description="Helical" evidence="10">
    <location>
        <begin position="38"/>
        <end position="62"/>
    </location>
</feature>